<dbReference type="PANTHER" id="PTHR37984:SF5">
    <property type="entry name" value="PROTEIN NYNRIN-LIKE"/>
    <property type="match status" value="1"/>
</dbReference>
<feature type="compositionally biased region" description="Basic and acidic residues" evidence="3">
    <location>
        <begin position="50"/>
        <end position="59"/>
    </location>
</feature>
<dbReference type="EMBL" id="BKCJ010006244">
    <property type="protein sequence ID" value="GEU71107.1"/>
    <property type="molecule type" value="Genomic_DNA"/>
</dbReference>
<keyword evidence="5" id="KW-0695">RNA-directed DNA polymerase</keyword>
<dbReference type="InterPro" id="IPR043502">
    <property type="entry name" value="DNA/RNA_pol_sf"/>
</dbReference>
<keyword evidence="5" id="KW-0548">Nucleotidyltransferase</keyword>
<evidence type="ECO:0000256" key="1">
    <source>
        <dbReference type="ARBA" id="ARBA00023268"/>
    </source>
</evidence>
<dbReference type="InterPro" id="IPR041577">
    <property type="entry name" value="RT_RNaseH_2"/>
</dbReference>
<sequence length="651" mass="72955">MNTASSSGLGTLPSNTITNPKEDLKGITTRSGTAYKGPTIPTTSSSPLEGVEREIEVTKDTVPPTNNESTKDIQPPVVQIKNSILNSEPVVAPVIEPVKAPVSAAKPNQKPSVPYPSRLYDQKLRDKANDQKEKFSKSSKICIPTLASRMLSFSCQKIDKSSIDEPPEVELKDLPPHLEYLFLEGDDKLPIIIVNDLSVEEKAALINVLKSHKRAIAWKLSDIKGIVLGHKISKNRIEVDKAKVDLIAKLPHPTTVMGIRSFLGHAGFYQRFIQDFSKITRSMTYLLEKDTSFFFSNECIEAFQTLKRKLTEAPILVAPDWDLPFELMCDASDFSIEKTKRLHDSKIKDRVLNVGDQVLFFNSRLKIFSGKLETRWPGPFTITQVFPYGTVELSQTDGPKFKEGKSRVNEEELEFLTDPGIAEGPVSQTVNTHNAAYQTDDLDAFIFNCDDFSTAKAVLMARLSSYESDVLSKDTNSSAQQDAMILSVFEQLSHQMLSKQIKKNSLFNLIPPNVGTKSVARRIDINNLRSEEAASSSTPLELCYKVLKCDPGHLRRCSEPKKEILAMENLRAIVELEKNKSTALEEKLKEVIVEQYEMRKCMGLMMQEIQRLLKLVPAKSKLVDTPYRTMWVAAYWGFLGRSVGTNTPYLL</sequence>
<accession>A0A6L2MCX6</accession>
<dbReference type="InterPro" id="IPR050951">
    <property type="entry name" value="Retrovirus_Pol_polyprotein"/>
</dbReference>
<reference evidence="5" key="1">
    <citation type="journal article" date="2019" name="Sci. Rep.">
        <title>Draft genome of Tanacetum cinerariifolium, the natural source of mosquito coil.</title>
        <authorList>
            <person name="Yamashiro T."/>
            <person name="Shiraishi A."/>
            <person name="Satake H."/>
            <person name="Nakayama K."/>
        </authorList>
    </citation>
    <scope>NUCLEOTIDE SEQUENCE</scope>
</reference>
<proteinExistence type="predicted"/>
<dbReference type="Pfam" id="PF17919">
    <property type="entry name" value="RT_RNaseH_2"/>
    <property type="match status" value="1"/>
</dbReference>
<dbReference type="SUPFAM" id="SSF56672">
    <property type="entry name" value="DNA/RNA polymerases"/>
    <property type="match status" value="1"/>
</dbReference>
<feature type="region of interest" description="Disordered" evidence="3">
    <location>
        <begin position="1"/>
        <end position="75"/>
    </location>
</feature>
<dbReference type="InterPro" id="IPR043128">
    <property type="entry name" value="Rev_trsase/Diguanyl_cyclase"/>
</dbReference>
<feature type="domain" description="Reverse transcriptase/retrotransposon-derived protein RNase H-like" evidence="4">
    <location>
        <begin position="296"/>
        <end position="336"/>
    </location>
</feature>
<dbReference type="PANTHER" id="PTHR37984">
    <property type="entry name" value="PROTEIN CBG26694"/>
    <property type="match status" value="1"/>
</dbReference>
<feature type="coiled-coil region" evidence="2">
    <location>
        <begin position="567"/>
        <end position="594"/>
    </location>
</feature>
<dbReference type="FunFam" id="3.30.70.270:FF:000020">
    <property type="entry name" value="Transposon Tf2-6 polyprotein-like Protein"/>
    <property type="match status" value="1"/>
</dbReference>
<dbReference type="GO" id="GO:0003964">
    <property type="term" value="F:RNA-directed DNA polymerase activity"/>
    <property type="evidence" value="ECO:0007669"/>
    <property type="project" value="UniProtKB-KW"/>
</dbReference>
<keyword evidence="5" id="KW-0808">Transferase</keyword>
<name>A0A6L2MCX6_TANCI</name>
<comment type="caution">
    <text evidence="5">The sequence shown here is derived from an EMBL/GenBank/DDBJ whole genome shotgun (WGS) entry which is preliminary data.</text>
</comment>
<keyword evidence="2" id="KW-0175">Coiled coil</keyword>
<evidence type="ECO:0000256" key="3">
    <source>
        <dbReference type="SAM" id="MobiDB-lite"/>
    </source>
</evidence>
<organism evidence="5">
    <name type="scientific">Tanacetum cinerariifolium</name>
    <name type="common">Dalmatian daisy</name>
    <name type="synonym">Chrysanthemum cinerariifolium</name>
    <dbReference type="NCBI Taxonomy" id="118510"/>
    <lineage>
        <taxon>Eukaryota</taxon>
        <taxon>Viridiplantae</taxon>
        <taxon>Streptophyta</taxon>
        <taxon>Embryophyta</taxon>
        <taxon>Tracheophyta</taxon>
        <taxon>Spermatophyta</taxon>
        <taxon>Magnoliopsida</taxon>
        <taxon>eudicotyledons</taxon>
        <taxon>Gunneridae</taxon>
        <taxon>Pentapetalae</taxon>
        <taxon>asterids</taxon>
        <taxon>campanulids</taxon>
        <taxon>Asterales</taxon>
        <taxon>Asteraceae</taxon>
        <taxon>Asteroideae</taxon>
        <taxon>Anthemideae</taxon>
        <taxon>Anthemidinae</taxon>
        <taxon>Tanacetum</taxon>
    </lineage>
</organism>
<dbReference type="AlphaFoldDB" id="A0A6L2MCX6"/>
<gene>
    <name evidence="5" type="ORF">Tci_043085</name>
</gene>
<keyword evidence="1" id="KW-0511">Multifunctional enzyme</keyword>
<evidence type="ECO:0000313" key="5">
    <source>
        <dbReference type="EMBL" id="GEU71107.1"/>
    </source>
</evidence>
<evidence type="ECO:0000256" key="2">
    <source>
        <dbReference type="SAM" id="Coils"/>
    </source>
</evidence>
<dbReference type="Gene3D" id="3.30.70.270">
    <property type="match status" value="1"/>
</dbReference>
<protein>
    <submittedName>
        <fullName evidence="5">Reverse transcriptase domain-containing protein</fullName>
    </submittedName>
</protein>
<feature type="compositionally biased region" description="Polar residues" evidence="3">
    <location>
        <begin position="1"/>
        <end position="19"/>
    </location>
</feature>
<evidence type="ECO:0000259" key="4">
    <source>
        <dbReference type="Pfam" id="PF17919"/>
    </source>
</evidence>